<keyword evidence="3" id="KW-1185">Reference proteome</keyword>
<dbReference type="EMBL" id="CM016560">
    <property type="protein sequence ID" value="TKV94264.1"/>
    <property type="molecule type" value="Genomic_DNA"/>
</dbReference>
<dbReference type="Proteomes" id="UP000298652">
    <property type="component" value="Chromosome 9"/>
</dbReference>
<protein>
    <submittedName>
        <fullName evidence="2">Uncharacterized protein</fullName>
    </submittedName>
</protein>
<organism evidence="2 3">
    <name type="scientific">Setaria viridis</name>
    <name type="common">Green bristlegrass</name>
    <name type="synonym">Setaria italica subsp. viridis</name>
    <dbReference type="NCBI Taxonomy" id="4556"/>
    <lineage>
        <taxon>Eukaryota</taxon>
        <taxon>Viridiplantae</taxon>
        <taxon>Streptophyta</taxon>
        <taxon>Embryophyta</taxon>
        <taxon>Tracheophyta</taxon>
        <taxon>Spermatophyta</taxon>
        <taxon>Magnoliopsida</taxon>
        <taxon>Liliopsida</taxon>
        <taxon>Poales</taxon>
        <taxon>Poaceae</taxon>
        <taxon>PACMAD clade</taxon>
        <taxon>Panicoideae</taxon>
        <taxon>Panicodae</taxon>
        <taxon>Paniceae</taxon>
        <taxon>Cenchrinae</taxon>
        <taxon>Setaria</taxon>
    </lineage>
</organism>
<name>A0A4U6T0U0_SETVI</name>
<proteinExistence type="predicted"/>
<feature type="region of interest" description="Disordered" evidence="1">
    <location>
        <begin position="31"/>
        <end position="131"/>
    </location>
</feature>
<evidence type="ECO:0000313" key="3">
    <source>
        <dbReference type="Proteomes" id="UP000298652"/>
    </source>
</evidence>
<accession>A0A4U6T0U0</accession>
<gene>
    <name evidence="2" type="ORF">SEVIR_9G282425v2</name>
</gene>
<evidence type="ECO:0000313" key="2">
    <source>
        <dbReference type="EMBL" id="TKV94264.1"/>
    </source>
</evidence>
<dbReference type="Gramene" id="TKV94264">
    <property type="protein sequence ID" value="TKV94264"/>
    <property type="gene ID" value="SEVIR_9G282425v2"/>
</dbReference>
<dbReference type="AlphaFoldDB" id="A0A4U6T0U0"/>
<sequence>MFNCAEVVQWESGKSVNAIAAAQGIRVRRRCRPSYPSEGIGADRVVPRTSSSRSSGTRRSRSRSERPGRRSTGWPSPRGARRCPGTSPWPSAPRTAATEGSPRTSPRSRRRRPPGDSAGTTSTRSRSRKPT</sequence>
<reference evidence="2" key="1">
    <citation type="submission" date="2019-03" db="EMBL/GenBank/DDBJ databases">
        <title>WGS assembly of Setaria viridis.</title>
        <authorList>
            <person name="Huang P."/>
            <person name="Jenkins J."/>
            <person name="Grimwood J."/>
            <person name="Barry K."/>
            <person name="Healey A."/>
            <person name="Mamidi S."/>
            <person name="Sreedasyam A."/>
            <person name="Shu S."/>
            <person name="Feldman M."/>
            <person name="Wu J."/>
            <person name="Yu Y."/>
            <person name="Chen C."/>
            <person name="Johnson J."/>
            <person name="Rokhsar D."/>
            <person name="Baxter I."/>
            <person name="Schmutz J."/>
            <person name="Brutnell T."/>
            <person name="Kellogg E."/>
        </authorList>
    </citation>
    <scope>NUCLEOTIDE SEQUENCE [LARGE SCALE GENOMIC DNA]</scope>
</reference>
<evidence type="ECO:0000256" key="1">
    <source>
        <dbReference type="SAM" id="MobiDB-lite"/>
    </source>
</evidence>